<keyword evidence="1" id="KW-0732">Signal</keyword>
<name>V8G961_9BURK</name>
<feature type="chain" id="PRO_5004769157" evidence="1">
    <location>
        <begin position="20"/>
        <end position="138"/>
    </location>
</feature>
<proteinExistence type="predicted"/>
<dbReference type="EMBL" id="AYSV01000004">
    <property type="protein sequence ID" value="ETD73059.1"/>
    <property type="molecule type" value="Genomic_DNA"/>
</dbReference>
<sequence>MLKKTIVTLILSLPLSVWAQPTSDIATQQDLINDLNAFANASCLAQQKDPYLQKTGYAWANALVQKNIEFSLEEVMLPMQKAIKKAIAHTTMYTIRDERAPMDGLELPIAYCFKIIQQTGIQTLIQNISKKNSRSGKK</sequence>
<reference evidence="2 3" key="1">
    <citation type="submission" date="2013-11" db="EMBL/GenBank/DDBJ databases">
        <title>Genomic analysis of Pelistega sp. HM-7.</title>
        <authorList>
            <person name="Kumbhare S.V."/>
            <person name="Shetty S.A."/>
            <person name="Sharma O."/>
            <person name="Dhotre D.P."/>
        </authorList>
    </citation>
    <scope>NUCLEOTIDE SEQUENCE [LARGE SCALE GENOMIC DNA]</scope>
    <source>
        <strain evidence="2 3">HM-7</strain>
    </source>
</reference>
<evidence type="ECO:0000313" key="3">
    <source>
        <dbReference type="Proteomes" id="UP000018766"/>
    </source>
</evidence>
<gene>
    <name evidence="2" type="ORF">V757_00665</name>
</gene>
<accession>V8G961</accession>
<organism evidence="2 3">
    <name type="scientific">Pelistega indica</name>
    <dbReference type="NCBI Taxonomy" id="1414851"/>
    <lineage>
        <taxon>Bacteria</taxon>
        <taxon>Pseudomonadati</taxon>
        <taxon>Pseudomonadota</taxon>
        <taxon>Betaproteobacteria</taxon>
        <taxon>Burkholderiales</taxon>
        <taxon>Alcaligenaceae</taxon>
        <taxon>Pelistega</taxon>
    </lineage>
</organism>
<keyword evidence="3" id="KW-1185">Reference proteome</keyword>
<evidence type="ECO:0000256" key="1">
    <source>
        <dbReference type="SAM" id="SignalP"/>
    </source>
</evidence>
<protein>
    <submittedName>
        <fullName evidence="2">Uncharacterized protein</fullName>
    </submittedName>
</protein>
<comment type="caution">
    <text evidence="2">The sequence shown here is derived from an EMBL/GenBank/DDBJ whole genome shotgun (WGS) entry which is preliminary data.</text>
</comment>
<feature type="signal peptide" evidence="1">
    <location>
        <begin position="1"/>
        <end position="19"/>
    </location>
</feature>
<dbReference type="RefSeq" id="WP_023948851.1">
    <property type="nucleotide sequence ID" value="NZ_AYSV01000004.1"/>
</dbReference>
<evidence type="ECO:0000313" key="2">
    <source>
        <dbReference type="EMBL" id="ETD73059.1"/>
    </source>
</evidence>
<dbReference type="OrthoDB" id="8394177at2"/>
<dbReference type="Proteomes" id="UP000018766">
    <property type="component" value="Unassembled WGS sequence"/>
</dbReference>
<dbReference type="AlphaFoldDB" id="V8G961"/>